<dbReference type="Gene3D" id="3.40.50.300">
    <property type="entry name" value="P-loop containing nucleotide triphosphate hydrolases"/>
    <property type="match status" value="1"/>
</dbReference>
<keyword evidence="2" id="KW-0067">ATP-binding</keyword>
<dbReference type="PANTHER" id="PTHR12169">
    <property type="entry name" value="ATPASE N2B"/>
    <property type="match status" value="1"/>
</dbReference>
<dbReference type="PANTHER" id="PTHR12169:SF6">
    <property type="entry name" value="AFG1-LIKE ATPASE"/>
    <property type="match status" value="1"/>
</dbReference>
<evidence type="ECO:0000256" key="2">
    <source>
        <dbReference type="ARBA" id="ARBA00022840"/>
    </source>
</evidence>
<dbReference type="EMBL" id="CP015961">
    <property type="protein sequence ID" value="ANI92543.1"/>
    <property type="molecule type" value="Genomic_DNA"/>
</dbReference>
<feature type="region of interest" description="Disordered" evidence="3">
    <location>
        <begin position="1"/>
        <end position="29"/>
    </location>
</feature>
<reference evidence="4 5" key="1">
    <citation type="submission" date="2016-06" db="EMBL/GenBank/DDBJ databases">
        <title>Complete genome sequence of a saline-alkali tolerant type strain Dietzia timorensis ID05-A0528T.</title>
        <authorList>
            <person name="Wu X."/>
        </authorList>
    </citation>
    <scope>NUCLEOTIDE SEQUENCE [LARGE SCALE GENOMIC DNA]</scope>
    <source>
        <strain evidence="4 5">ID05-A0528</strain>
    </source>
</reference>
<dbReference type="Proteomes" id="UP000186104">
    <property type="component" value="Chromosome"/>
</dbReference>
<dbReference type="GO" id="GO:0005524">
    <property type="term" value="F:ATP binding"/>
    <property type="evidence" value="ECO:0007669"/>
    <property type="project" value="UniProtKB-KW"/>
</dbReference>
<dbReference type="AlphaFoldDB" id="A0A173LKY5"/>
<dbReference type="NCBIfam" id="NF040713">
    <property type="entry name" value="ZapE"/>
    <property type="match status" value="1"/>
</dbReference>
<dbReference type="GO" id="GO:0016887">
    <property type="term" value="F:ATP hydrolysis activity"/>
    <property type="evidence" value="ECO:0007669"/>
    <property type="project" value="InterPro"/>
</dbReference>
<dbReference type="GO" id="GO:0005737">
    <property type="term" value="C:cytoplasm"/>
    <property type="evidence" value="ECO:0007669"/>
    <property type="project" value="TreeGrafter"/>
</dbReference>
<evidence type="ECO:0000256" key="3">
    <source>
        <dbReference type="SAM" id="MobiDB-lite"/>
    </source>
</evidence>
<feature type="region of interest" description="Disordered" evidence="3">
    <location>
        <begin position="69"/>
        <end position="93"/>
    </location>
</feature>
<dbReference type="SUPFAM" id="SSF52540">
    <property type="entry name" value="P-loop containing nucleoside triphosphate hydrolases"/>
    <property type="match status" value="1"/>
</dbReference>
<dbReference type="STRING" id="499555.BJL86_1772"/>
<proteinExistence type="predicted"/>
<evidence type="ECO:0000256" key="1">
    <source>
        <dbReference type="ARBA" id="ARBA00022741"/>
    </source>
</evidence>
<dbReference type="KEGG" id="dtm:BJL86_1772"/>
<protein>
    <submittedName>
        <fullName evidence="4">Uncharacterized protein YhcM</fullName>
    </submittedName>
</protein>
<organism evidence="4 5">
    <name type="scientific">Dietzia timorensis</name>
    <dbReference type="NCBI Taxonomy" id="499555"/>
    <lineage>
        <taxon>Bacteria</taxon>
        <taxon>Bacillati</taxon>
        <taxon>Actinomycetota</taxon>
        <taxon>Actinomycetes</taxon>
        <taxon>Mycobacteriales</taxon>
        <taxon>Dietziaceae</taxon>
        <taxon>Dietzia</taxon>
    </lineage>
</organism>
<sequence length="446" mass="49144">MEDRLVHFRTQAGRRPLRGDGPVQRRNKRCPHGIYGFTSAMRRKGIPQRERPARIGYLGTHLRWLVQNQANPSCSGPEGKRPNPLVPSAYNERGNPDIHRSRVRLTFMVLRLADITPDVSPDELVAQLVPPSMFDEVSFDSYIPDPGEPSQAEARDACRAFAEEVVKAKTGKKKGLFGKKKPVEGRGIYLDGGFGVGKTHLLASIFHACPAPKSFGTFVELTNVVGALGFNRAVEELSTRSVLCIDEFELDDPGDTMLVSRLLAELSAAGVFIAATSNTLPGQLGEGRFAAADFLREIRKISGLFQTLRVDGPDYRHRDLPPAPDPMSNADLEATAAEVEGSTLDDFDELCRHLDKLHPSKYNRLVGGITQVCLENVHPVENQAIALRVVVLADRLYDAGIPVRNSGAKLDEIFTPEMINGGYKKKYLRATSRLLALSRFQPGDTH</sequence>
<name>A0A173LKY5_9ACTN</name>
<accession>A0A173LKY5</accession>
<dbReference type="Pfam" id="PF03969">
    <property type="entry name" value="AFG1_ATPase"/>
    <property type="match status" value="2"/>
</dbReference>
<gene>
    <name evidence="4" type="ORF">BJL86_1772</name>
</gene>
<keyword evidence="5" id="KW-1185">Reference proteome</keyword>
<dbReference type="InterPro" id="IPR005654">
    <property type="entry name" value="ATPase_AFG1-like"/>
</dbReference>
<dbReference type="InterPro" id="IPR027417">
    <property type="entry name" value="P-loop_NTPase"/>
</dbReference>
<evidence type="ECO:0000313" key="4">
    <source>
        <dbReference type="EMBL" id="ANI92543.1"/>
    </source>
</evidence>
<evidence type="ECO:0000313" key="5">
    <source>
        <dbReference type="Proteomes" id="UP000186104"/>
    </source>
</evidence>
<keyword evidence="1" id="KW-0547">Nucleotide-binding</keyword>